<feature type="region of interest" description="Disordered" evidence="1">
    <location>
        <begin position="59"/>
        <end position="78"/>
    </location>
</feature>
<proteinExistence type="predicted"/>
<keyword evidence="5" id="KW-1185">Reference proteome</keyword>
<evidence type="ECO:0000313" key="4">
    <source>
        <dbReference type="EMBL" id="CAG5090027.1"/>
    </source>
</evidence>
<evidence type="ECO:0000259" key="3">
    <source>
        <dbReference type="Pfam" id="PF10099"/>
    </source>
</evidence>
<evidence type="ECO:0000256" key="1">
    <source>
        <dbReference type="SAM" id="MobiDB-lite"/>
    </source>
</evidence>
<evidence type="ECO:0000313" key="5">
    <source>
        <dbReference type="Proteomes" id="UP000681526"/>
    </source>
</evidence>
<dbReference type="InterPro" id="IPR018764">
    <property type="entry name" value="RskA_C"/>
</dbReference>
<dbReference type="Pfam" id="PF10099">
    <property type="entry name" value="RskA_C"/>
    <property type="match status" value="1"/>
</dbReference>
<comment type="caution">
    <text evidence="4">The sequence shown here is derived from an EMBL/GenBank/DDBJ whole genome shotgun (WGS) entry which is preliminary data.</text>
</comment>
<dbReference type="Proteomes" id="UP000681526">
    <property type="component" value="Unassembled WGS sequence"/>
</dbReference>
<accession>A0ABM8V677</accession>
<feature type="domain" description="Anti-sigma K factor RskA C-terminal" evidence="3">
    <location>
        <begin position="102"/>
        <end position="252"/>
    </location>
</feature>
<protein>
    <submittedName>
        <fullName evidence="4">Transmembrane anti-sigma factor</fullName>
    </submittedName>
</protein>
<gene>
    <name evidence="4" type="primary">txxe 1910</name>
    <name evidence="4" type="ORF">TXXE_13740</name>
</gene>
<dbReference type="RefSeq" id="WP_213485059.1">
    <property type="nucleotide sequence ID" value="NZ_CAJRAY010000070.1"/>
</dbReference>
<dbReference type="EMBL" id="CAJRAY010000070">
    <property type="protein sequence ID" value="CAG5090027.1"/>
    <property type="molecule type" value="Genomic_DNA"/>
</dbReference>
<sequence>MMRNEGGFDLKRCALGFTDREWADFALGLLDAKDAAAMEAHAGACGDCAARRAEWLRLAPAPGGRPQDAPSVPLPSERRRRSLRRAVRAIGLRRRLRGPAIAAAAAAAVVLLTAGLLHRAGLAADSFAPSARHESPGEYLLMREPEAGTVLTAPDTTQFKVVHAFGTSGEGYIWLSGDAQEALLYLYGLPDTDLVDYQAWAVRGPHADSLGVLKLVDGIAHLHVRSLLLPNAEMISLTAEPKGGSEQPTSTPAALVLFDARR</sequence>
<evidence type="ECO:0000256" key="2">
    <source>
        <dbReference type="SAM" id="Phobius"/>
    </source>
</evidence>
<feature type="transmembrane region" description="Helical" evidence="2">
    <location>
        <begin position="98"/>
        <end position="117"/>
    </location>
</feature>
<keyword evidence="2" id="KW-1133">Transmembrane helix</keyword>
<reference evidence="4 5" key="1">
    <citation type="submission" date="2021-04" db="EMBL/GenBank/DDBJ databases">
        <authorList>
            <person name="Rakotoarivonina H."/>
        </authorList>
    </citation>
    <scope>NUCLEOTIDE SEQUENCE [LARGE SCALE GENOMIC DNA]</scope>
    <source>
        <strain evidence="4 5">XE</strain>
    </source>
</reference>
<keyword evidence="2" id="KW-0472">Membrane</keyword>
<name>A0ABM8V677_THEXY</name>
<organism evidence="4 5">
    <name type="scientific">Thermobacillus xylanilyticus</name>
    <dbReference type="NCBI Taxonomy" id="76633"/>
    <lineage>
        <taxon>Bacteria</taxon>
        <taxon>Bacillati</taxon>
        <taxon>Bacillota</taxon>
        <taxon>Bacilli</taxon>
        <taxon>Bacillales</taxon>
        <taxon>Paenibacillaceae</taxon>
        <taxon>Thermobacillus</taxon>
    </lineage>
</organism>
<keyword evidence="2 4" id="KW-0812">Transmembrane</keyword>